<dbReference type="InterPro" id="IPR014748">
    <property type="entry name" value="Enoyl-CoA_hydra_C"/>
</dbReference>
<proteinExistence type="inferred from homology"/>
<dbReference type="InterPro" id="IPR001753">
    <property type="entry name" value="Enoyl-CoA_hydra/iso"/>
</dbReference>
<comment type="caution">
    <text evidence="8">The sequence shown here is derived from an EMBL/GenBank/DDBJ whole genome shotgun (WGS) entry which is preliminary data.</text>
</comment>
<keyword evidence="9" id="KW-1185">Reference proteome</keyword>
<dbReference type="InterPro" id="IPR018376">
    <property type="entry name" value="Enoyl-CoA_hyd/isom_CS"/>
</dbReference>
<comment type="similarity">
    <text evidence="2 7">Belongs to the enoyl-CoA hydratase/isomerase family.</text>
</comment>
<dbReference type="SUPFAM" id="SSF52096">
    <property type="entry name" value="ClpP/crotonase"/>
    <property type="match status" value="1"/>
</dbReference>
<comment type="pathway">
    <text evidence="1">Lipid metabolism; butanoate metabolism.</text>
</comment>
<dbReference type="CDD" id="cd06558">
    <property type="entry name" value="crotonase-like"/>
    <property type="match status" value="1"/>
</dbReference>
<dbReference type="EMBL" id="SUMG01000008">
    <property type="protein sequence ID" value="NBG88506.1"/>
    <property type="molecule type" value="Genomic_DNA"/>
</dbReference>
<evidence type="ECO:0000256" key="1">
    <source>
        <dbReference type="ARBA" id="ARBA00005086"/>
    </source>
</evidence>
<dbReference type="PANTHER" id="PTHR11941:SF54">
    <property type="entry name" value="ENOYL-COA HYDRATASE, MITOCHONDRIAL"/>
    <property type="match status" value="1"/>
</dbReference>
<evidence type="ECO:0000313" key="8">
    <source>
        <dbReference type="EMBL" id="NBG88506.1"/>
    </source>
</evidence>
<evidence type="ECO:0000256" key="7">
    <source>
        <dbReference type="RuleBase" id="RU003707"/>
    </source>
</evidence>
<evidence type="ECO:0000256" key="4">
    <source>
        <dbReference type="ARBA" id="ARBA00023239"/>
    </source>
</evidence>
<protein>
    <recommendedName>
        <fullName evidence="6">short-chain-enoyl-CoA hydratase</fullName>
        <ecNumber evidence="6">4.2.1.150</ecNumber>
    </recommendedName>
</protein>
<organism evidence="8 9">
    <name type="scientific">Isachenkonia alkalipeptolytica</name>
    <dbReference type="NCBI Taxonomy" id="2565777"/>
    <lineage>
        <taxon>Bacteria</taxon>
        <taxon>Bacillati</taxon>
        <taxon>Bacillota</taxon>
        <taxon>Clostridia</taxon>
        <taxon>Eubacteriales</taxon>
        <taxon>Clostridiaceae</taxon>
        <taxon>Isachenkonia</taxon>
    </lineage>
</organism>
<sequence>MISRPKALNALNHKLLYELQQIFSELENEKLRALIITGEGKAFIAGADVQEMRGMTPQQARDFALTGQSLFKKIEQFPCPVIAAINGYALGGGMELALSCDIRIADENAKFGQPEVGLGITPGFSGTHRLAKHVGISQAKELIFTAEIINCEKAYEIGLVSRLTSEGMVVEEATKVAKKISNNSKTAVAYSKISIEKSHMQNLDTANLIERDLFGLCFAEEDQKEGMDAFLNKRKPNFK</sequence>
<evidence type="ECO:0000313" key="9">
    <source>
        <dbReference type="Proteomes" id="UP000449710"/>
    </source>
</evidence>
<evidence type="ECO:0000256" key="5">
    <source>
        <dbReference type="ARBA" id="ARBA00050624"/>
    </source>
</evidence>
<keyword evidence="4" id="KW-0456">Lyase</keyword>
<dbReference type="FunFam" id="1.10.12.10:FF:000001">
    <property type="entry name" value="Probable enoyl-CoA hydratase, mitochondrial"/>
    <property type="match status" value="1"/>
</dbReference>
<dbReference type="GO" id="GO:0018812">
    <property type="term" value="F:3-hydroxyacyl-CoA dehydratase activity"/>
    <property type="evidence" value="ECO:0007669"/>
    <property type="project" value="UniProtKB-EC"/>
</dbReference>
<comment type="subunit">
    <text evidence="3">Homotetramer.</text>
</comment>
<dbReference type="GO" id="GO:0006635">
    <property type="term" value="P:fatty acid beta-oxidation"/>
    <property type="evidence" value="ECO:0007669"/>
    <property type="project" value="TreeGrafter"/>
</dbReference>
<dbReference type="InterPro" id="IPR029045">
    <property type="entry name" value="ClpP/crotonase-like_dom_sf"/>
</dbReference>
<dbReference type="Pfam" id="PF00378">
    <property type="entry name" value="ECH_1"/>
    <property type="match status" value="1"/>
</dbReference>
<dbReference type="PROSITE" id="PS00166">
    <property type="entry name" value="ENOYL_COA_HYDRATASE"/>
    <property type="match status" value="1"/>
</dbReference>
<dbReference type="EC" id="4.2.1.150" evidence="6"/>
<evidence type="ECO:0000256" key="6">
    <source>
        <dbReference type="ARBA" id="ARBA00067035"/>
    </source>
</evidence>
<dbReference type="Gene3D" id="3.90.226.10">
    <property type="entry name" value="2-enoyl-CoA Hydratase, Chain A, domain 1"/>
    <property type="match status" value="1"/>
</dbReference>
<dbReference type="Gene3D" id="1.10.12.10">
    <property type="entry name" value="Lyase 2-enoyl-coa Hydratase, Chain A, domain 2"/>
    <property type="match status" value="1"/>
</dbReference>
<dbReference type="Proteomes" id="UP000449710">
    <property type="component" value="Unassembled WGS sequence"/>
</dbReference>
<dbReference type="PANTHER" id="PTHR11941">
    <property type="entry name" value="ENOYL-COA HYDRATASE-RELATED"/>
    <property type="match status" value="1"/>
</dbReference>
<dbReference type="AlphaFoldDB" id="A0AA43XLG3"/>
<evidence type="ECO:0000256" key="2">
    <source>
        <dbReference type="ARBA" id="ARBA00005254"/>
    </source>
</evidence>
<accession>A0AA43XLG3</accession>
<dbReference type="FunFam" id="3.90.226.10:FF:000009">
    <property type="entry name" value="Carnitinyl-CoA dehydratase"/>
    <property type="match status" value="1"/>
</dbReference>
<evidence type="ECO:0000256" key="3">
    <source>
        <dbReference type="ARBA" id="ARBA00011881"/>
    </source>
</evidence>
<comment type="catalytic activity">
    <reaction evidence="5">
        <text>a short-chain (3S)-3-hydroxyacyl-CoA = a short-chain (2E)-enoyl-CoA + H2O</text>
        <dbReference type="Rhea" id="RHEA:52664"/>
        <dbReference type="ChEBI" id="CHEBI:15377"/>
        <dbReference type="ChEBI" id="CHEBI:87488"/>
        <dbReference type="ChEBI" id="CHEBI:136760"/>
        <dbReference type="EC" id="4.2.1.150"/>
    </reaction>
</comment>
<gene>
    <name evidence="8" type="ORF">ISALK_08325</name>
</gene>
<name>A0AA43XLG3_9CLOT</name>
<reference evidence="8 9" key="1">
    <citation type="submission" date="2019-04" db="EMBL/GenBank/DDBJ databases">
        <title>Isachenkonia alkalipeptolytica gen. nov. sp. nov. a new anaerobic, alkiliphilic organothrophic bacterium capable to reduce synthesized ferrihydrite isolated from a soda lake.</title>
        <authorList>
            <person name="Toshchakov S.V."/>
            <person name="Zavarzina D.G."/>
            <person name="Zhilina T.N."/>
            <person name="Kostrikina N.A."/>
            <person name="Kublanov I.V."/>
        </authorList>
    </citation>
    <scope>NUCLEOTIDE SEQUENCE [LARGE SCALE GENOMIC DNA]</scope>
    <source>
        <strain evidence="8 9">Z-1701</strain>
    </source>
</reference>